<dbReference type="SUPFAM" id="SSF140125">
    <property type="entry name" value="Rabenosyn-5 Rab-binding domain-like"/>
    <property type="match status" value="1"/>
</dbReference>
<comment type="caution">
    <text evidence="8">The sequence shown here is derived from an EMBL/GenBank/DDBJ whole genome shotgun (WGS) entry which is preliminary data.</text>
</comment>
<dbReference type="Pfam" id="PF01363">
    <property type="entry name" value="FYVE"/>
    <property type="match status" value="1"/>
</dbReference>
<name>A0AAV5AJI7_9AGAM</name>
<gene>
    <name evidence="8" type="ORF">Clacol_006356</name>
</gene>
<dbReference type="GO" id="GO:0008270">
    <property type="term" value="F:zinc ion binding"/>
    <property type="evidence" value="ECO:0007669"/>
    <property type="project" value="UniProtKB-KW"/>
</dbReference>
<dbReference type="Gene3D" id="3.30.40.10">
    <property type="entry name" value="Zinc/RING finger domain, C3HC4 (zinc finger)"/>
    <property type="match status" value="1"/>
</dbReference>
<dbReference type="SUPFAM" id="SSF57903">
    <property type="entry name" value="FYVE/PHD zinc finger"/>
    <property type="match status" value="1"/>
</dbReference>
<organism evidence="8 9">
    <name type="scientific">Clathrus columnatus</name>
    <dbReference type="NCBI Taxonomy" id="1419009"/>
    <lineage>
        <taxon>Eukaryota</taxon>
        <taxon>Fungi</taxon>
        <taxon>Dikarya</taxon>
        <taxon>Basidiomycota</taxon>
        <taxon>Agaricomycotina</taxon>
        <taxon>Agaricomycetes</taxon>
        <taxon>Phallomycetidae</taxon>
        <taxon>Phallales</taxon>
        <taxon>Clathraceae</taxon>
        <taxon>Clathrus</taxon>
    </lineage>
</organism>
<feature type="region of interest" description="Disordered" evidence="6">
    <location>
        <begin position="1"/>
        <end position="50"/>
    </location>
</feature>
<keyword evidence="5" id="KW-0175">Coiled coil</keyword>
<keyword evidence="2 4" id="KW-0863">Zinc-finger</keyword>
<feature type="compositionally biased region" description="Low complexity" evidence="6">
    <location>
        <begin position="270"/>
        <end position="285"/>
    </location>
</feature>
<dbReference type="InterPro" id="IPR036531">
    <property type="entry name" value="Rbsn_Rab-bd_sf"/>
</dbReference>
<dbReference type="PANTHER" id="PTHR13510:SF44">
    <property type="entry name" value="RABENOSYN-5"/>
    <property type="match status" value="1"/>
</dbReference>
<dbReference type="Proteomes" id="UP001050691">
    <property type="component" value="Unassembled WGS sequence"/>
</dbReference>
<reference evidence="8" key="1">
    <citation type="submission" date="2021-10" db="EMBL/GenBank/DDBJ databases">
        <title>De novo Genome Assembly of Clathrus columnatus (Basidiomycota, Fungi) Using Illumina and Nanopore Sequence Data.</title>
        <authorList>
            <person name="Ogiso-Tanaka E."/>
            <person name="Itagaki H."/>
            <person name="Hosoya T."/>
            <person name="Hosaka K."/>
        </authorList>
    </citation>
    <scope>NUCLEOTIDE SEQUENCE</scope>
    <source>
        <strain evidence="8">MO-923</strain>
    </source>
</reference>
<feature type="region of interest" description="Disordered" evidence="6">
    <location>
        <begin position="143"/>
        <end position="179"/>
    </location>
</feature>
<dbReference type="InterPro" id="IPR000306">
    <property type="entry name" value="Znf_FYVE"/>
</dbReference>
<dbReference type="Gene3D" id="4.10.860.20">
    <property type="entry name" value="Rabenosyn, Rab binding domain"/>
    <property type="match status" value="1"/>
</dbReference>
<feature type="region of interest" description="Disordered" evidence="6">
    <location>
        <begin position="249"/>
        <end position="297"/>
    </location>
</feature>
<evidence type="ECO:0000313" key="9">
    <source>
        <dbReference type="Proteomes" id="UP001050691"/>
    </source>
</evidence>
<dbReference type="EMBL" id="BPWL01000007">
    <property type="protein sequence ID" value="GJJ12115.1"/>
    <property type="molecule type" value="Genomic_DNA"/>
</dbReference>
<feature type="coiled-coil region" evidence="5">
    <location>
        <begin position="659"/>
        <end position="689"/>
    </location>
</feature>
<dbReference type="SMART" id="SM00064">
    <property type="entry name" value="FYVE"/>
    <property type="match status" value="1"/>
</dbReference>
<evidence type="ECO:0000259" key="7">
    <source>
        <dbReference type="PROSITE" id="PS50178"/>
    </source>
</evidence>
<evidence type="ECO:0000256" key="6">
    <source>
        <dbReference type="SAM" id="MobiDB-lite"/>
    </source>
</evidence>
<feature type="compositionally biased region" description="Polar residues" evidence="6">
    <location>
        <begin position="167"/>
        <end position="179"/>
    </location>
</feature>
<dbReference type="AlphaFoldDB" id="A0AAV5AJI7"/>
<dbReference type="CDD" id="cd15737">
    <property type="entry name" value="FYVE2_Vac1p_like"/>
    <property type="match status" value="1"/>
</dbReference>
<dbReference type="PANTHER" id="PTHR13510">
    <property type="entry name" value="FYVE-FINGER-CONTAINING RAB5 EFFECTOR PROTEIN RABENOSYN-5-RELATED"/>
    <property type="match status" value="1"/>
</dbReference>
<feature type="region of interest" description="Disordered" evidence="6">
    <location>
        <begin position="530"/>
        <end position="553"/>
    </location>
</feature>
<evidence type="ECO:0000256" key="5">
    <source>
        <dbReference type="SAM" id="Coils"/>
    </source>
</evidence>
<dbReference type="PROSITE" id="PS50178">
    <property type="entry name" value="ZF_FYVE"/>
    <property type="match status" value="1"/>
</dbReference>
<evidence type="ECO:0000313" key="8">
    <source>
        <dbReference type="EMBL" id="GJJ12115.1"/>
    </source>
</evidence>
<keyword evidence="1" id="KW-0479">Metal-binding</keyword>
<sequence length="693" mass="77483">MDSQNNVPYQTYRSKKHLRSLSSTPITSAAVTPDTHAHVAPPTVSESVPPQRLEPFTPHNPSELRGPVFASNIHPTISTLEVKSKEVPSVSSVAQEDQVTTTLNLSTKNQCNGKEIIPQTFPVNLTHEECDDKKNDTHNVSVIPISTPSTPAAPPNSTFRRMPSRARTASSGNPPSLRVSSLIANSPSFRRVSNNSRLRVSSESSLVFPDLHHMSSKSSINPPTPVVPDVLQPTPISVVSAPSNSLLTHSLPHTDIPSPPISDLNHHSRPSSSSSTFPPVVSRRPTSTLPYRPGFQPKGIYRQRTDEFVKTRSSIRDKDKVEMRRLERRLEKLIQLHFPQEVTSEKLMPPSNRRSMSFLDIDLNKKPSEFLKSVVESRLQGSKANVRVEEQYIAPWQPDSEVSQCPHCSASFHPLTNRKHHCRLCGRVVCSLPVKHPIRKQSCSTLFVVDQKTRMIEEVGEGVDYGVRRRTPSSGTNSLKSGSEKDDERFLEGVRICKTCRIVLLRQQYLQEAAHIPTFVKLHDVRNLNLNNKRHRNQRRGSDPSSNTPHQASAASLRKYLLESFATYDRYSKRISLLPVPKGSSQERVQNAVLSRATLFLQNNMFPLQSLAKFQPSPSVTKPSTPDTQAVALEEDKHLAETLQPLLEQEALLESFIEEAKAQRKFEDAKTLKANLEEIRTEIKRMALQAGAS</sequence>
<feature type="compositionally biased region" description="Polar residues" evidence="6">
    <location>
        <begin position="543"/>
        <end position="553"/>
    </location>
</feature>
<evidence type="ECO:0000256" key="1">
    <source>
        <dbReference type="ARBA" id="ARBA00022723"/>
    </source>
</evidence>
<dbReference type="Pfam" id="PF11464">
    <property type="entry name" value="Rbsn"/>
    <property type="match status" value="1"/>
</dbReference>
<evidence type="ECO:0000256" key="3">
    <source>
        <dbReference type="ARBA" id="ARBA00022833"/>
    </source>
</evidence>
<dbReference type="InterPro" id="IPR052727">
    <property type="entry name" value="Rab4/Rab5_effector"/>
</dbReference>
<proteinExistence type="predicted"/>
<evidence type="ECO:0000256" key="4">
    <source>
        <dbReference type="PROSITE-ProRule" id="PRU00091"/>
    </source>
</evidence>
<keyword evidence="9" id="KW-1185">Reference proteome</keyword>
<feature type="domain" description="FYVE-type" evidence="7">
    <location>
        <begin position="399"/>
        <end position="500"/>
    </location>
</feature>
<dbReference type="InterPro" id="IPR011011">
    <property type="entry name" value="Znf_FYVE_PHD"/>
</dbReference>
<feature type="compositionally biased region" description="Polar residues" evidence="6">
    <location>
        <begin position="20"/>
        <end position="30"/>
    </location>
</feature>
<accession>A0AAV5AJI7</accession>
<evidence type="ECO:0000256" key="2">
    <source>
        <dbReference type="ARBA" id="ARBA00022771"/>
    </source>
</evidence>
<protein>
    <recommendedName>
        <fullName evidence="7">FYVE-type domain-containing protein</fullName>
    </recommendedName>
</protein>
<dbReference type="InterPro" id="IPR017455">
    <property type="entry name" value="Znf_FYVE-rel"/>
</dbReference>
<dbReference type="InterPro" id="IPR013083">
    <property type="entry name" value="Znf_RING/FYVE/PHD"/>
</dbReference>
<dbReference type="InterPro" id="IPR021565">
    <property type="entry name" value="Rbsn_Rab-bd"/>
</dbReference>
<feature type="compositionally biased region" description="Polar residues" evidence="6">
    <location>
        <begin position="1"/>
        <end position="12"/>
    </location>
</feature>
<keyword evidence="3" id="KW-0862">Zinc</keyword>